<sequence length="188" mass="21657">ENVLNDSLKLKRTTDACYKCSPQFWTDIGPLQSLHLTVPISAVTTFYYTPSQSPDTESCWVTYEFHQHGLYKYVLDLSCDGVEIVKHPSHLYTSLLVFAVIVLILWILHMCLSHFSVRQRLRRLLKREVYGETELKSIPSSQSESPIEFRRVFYDQATGTEHIVEYVSRGTNTGSSLEELNHSLTRQP</sequence>
<reference evidence="2" key="1">
    <citation type="submission" date="2015-11" db="EMBL/GenBank/DDBJ databases">
        <title>De novo transcriptome assembly of four potential Pierce s Disease insect vectors from Arizona vineyards.</title>
        <authorList>
            <person name="Tassone E.E."/>
        </authorList>
    </citation>
    <scope>NUCLEOTIDE SEQUENCE</scope>
</reference>
<evidence type="ECO:0000313" key="2">
    <source>
        <dbReference type="EMBL" id="JAT39053.1"/>
    </source>
</evidence>
<dbReference type="AlphaFoldDB" id="A0A1B6MT24"/>
<organism evidence="2">
    <name type="scientific">Graphocephala atropunctata</name>
    <dbReference type="NCBI Taxonomy" id="36148"/>
    <lineage>
        <taxon>Eukaryota</taxon>
        <taxon>Metazoa</taxon>
        <taxon>Ecdysozoa</taxon>
        <taxon>Arthropoda</taxon>
        <taxon>Hexapoda</taxon>
        <taxon>Insecta</taxon>
        <taxon>Pterygota</taxon>
        <taxon>Neoptera</taxon>
        <taxon>Paraneoptera</taxon>
        <taxon>Hemiptera</taxon>
        <taxon>Auchenorrhyncha</taxon>
        <taxon>Membracoidea</taxon>
        <taxon>Cicadellidae</taxon>
        <taxon>Cicadellinae</taxon>
        <taxon>Cicadellini</taxon>
        <taxon>Graphocephala</taxon>
    </lineage>
</organism>
<proteinExistence type="predicted"/>
<feature type="non-terminal residue" evidence="2">
    <location>
        <position position="1"/>
    </location>
</feature>
<accession>A0A1B6MT24</accession>
<keyword evidence="1" id="KW-1133">Transmembrane helix</keyword>
<feature type="transmembrane region" description="Helical" evidence="1">
    <location>
        <begin position="95"/>
        <end position="117"/>
    </location>
</feature>
<dbReference type="EMBL" id="GEBQ01000924">
    <property type="protein sequence ID" value="JAT39053.1"/>
    <property type="molecule type" value="Transcribed_RNA"/>
</dbReference>
<protein>
    <submittedName>
        <fullName evidence="2">Uncharacterized protein</fullName>
    </submittedName>
</protein>
<keyword evidence="1" id="KW-0472">Membrane</keyword>
<keyword evidence="1" id="KW-0812">Transmembrane</keyword>
<evidence type="ECO:0000256" key="1">
    <source>
        <dbReference type="SAM" id="Phobius"/>
    </source>
</evidence>
<feature type="non-terminal residue" evidence="2">
    <location>
        <position position="188"/>
    </location>
</feature>
<name>A0A1B6MT24_9HEMI</name>
<gene>
    <name evidence="2" type="ORF">g.3011</name>
</gene>